<dbReference type="KEGG" id="doe:DENOEST_3462"/>
<gene>
    <name evidence="7" type="ORF">DENOEST_3462</name>
</gene>
<dbReference type="Proteomes" id="UP000515733">
    <property type="component" value="Chromosome"/>
</dbReference>
<keyword evidence="5" id="KW-0408">Iron</keyword>
<organism evidence="7 8">
    <name type="scientific">Denitratisoma oestradiolicum</name>
    <dbReference type="NCBI Taxonomy" id="311182"/>
    <lineage>
        <taxon>Bacteria</taxon>
        <taxon>Pseudomonadati</taxon>
        <taxon>Pseudomonadota</taxon>
        <taxon>Betaproteobacteria</taxon>
        <taxon>Nitrosomonadales</taxon>
        <taxon>Sterolibacteriaceae</taxon>
        <taxon>Denitratisoma</taxon>
    </lineage>
</organism>
<evidence type="ECO:0000256" key="3">
    <source>
        <dbReference type="ARBA" id="ARBA00022723"/>
    </source>
</evidence>
<keyword evidence="2" id="KW-0349">Heme</keyword>
<feature type="domain" description="Cytochrome c-552/DMSO reductase-like haem-binding" evidence="6">
    <location>
        <begin position="23"/>
        <end position="211"/>
    </location>
</feature>
<dbReference type="AlphaFoldDB" id="A0A6S6YD32"/>
<sequence>MGRTMNATYVPTNDLAPLLSPDAGAWASQLGQTVSLMGTPAALQPTEAIRAKWSSRAIGAVDRVEVKALHDGRHLYFHLEWADATENRDHGDNSVFPDGAAIALPIDQVNPPALITMGVPGSGINIWYWRANEKDRGRHMVAEGYGTSKTLDMVQVKSRGIWRNGRWQVVIARAMKVETSQAVAQLDGGQPTRFGVVVWEGGRAERAGLKSFSGDWVDLELQRGA</sequence>
<keyword evidence="3" id="KW-0479">Metal-binding</keyword>
<proteinExistence type="predicted"/>
<dbReference type="Gene3D" id="2.60.40.1190">
    <property type="match status" value="1"/>
</dbReference>
<evidence type="ECO:0000256" key="2">
    <source>
        <dbReference type="ARBA" id="ARBA00022617"/>
    </source>
</evidence>
<evidence type="ECO:0000313" key="7">
    <source>
        <dbReference type="EMBL" id="CAB1370616.1"/>
    </source>
</evidence>
<dbReference type="GO" id="GO:0020037">
    <property type="term" value="F:heme binding"/>
    <property type="evidence" value="ECO:0007669"/>
    <property type="project" value="InterPro"/>
</dbReference>
<evidence type="ECO:0000256" key="5">
    <source>
        <dbReference type="ARBA" id="ARBA00023004"/>
    </source>
</evidence>
<dbReference type="EMBL" id="LR778301">
    <property type="protein sequence ID" value="CAB1370616.1"/>
    <property type="molecule type" value="Genomic_DNA"/>
</dbReference>
<reference evidence="7 8" key="1">
    <citation type="submission" date="2020-03" db="EMBL/GenBank/DDBJ databases">
        <authorList>
            <consortium name="Genoscope - CEA"/>
            <person name="William W."/>
        </authorList>
    </citation>
    <scope>NUCLEOTIDE SEQUENCE [LARGE SCALE GENOMIC DNA]</scope>
    <source>
        <strain evidence="8">DSM 16959</strain>
    </source>
</reference>
<evidence type="ECO:0000259" key="6">
    <source>
        <dbReference type="SMART" id="SM00887"/>
    </source>
</evidence>
<accession>A0A6S6YD32</accession>
<dbReference type="SMART" id="SM00887">
    <property type="entry name" value="EB_dh"/>
    <property type="match status" value="1"/>
</dbReference>
<name>A0A6S6YD32_9PROT</name>
<keyword evidence="4" id="KW-0249">Electron transport</keyword>
<keyword evidence="1" id="KW-0813">Transport</keyword>
<dbReference type="Pfam" id="PF09459">
    <property type="entry name" value="EB_dh"/>
    <property type="match status" value="2"/>
</dbReference>
<evidence type="ECO:0000313" key="8">
    <source>
        <dbReference type="Proteomes" id="UP000515733"/>
    </source>
</evidence>
<evidence type="ECO:0000256" key="1">
    <source>
        <dbReference type="ARBA" id="ARBA00022448"/>
    </source>
</evidence>
<protein>
    <recommendedName>
        <fullName evidence="6">Cytochrome c-552/DMSO reductase-like haem-binding domain-containing protein</fullName>
    </recommendedName>
</protein>
<evidence type="ECO:0000256" key="4">
    <source>
        <dbReference type="ARBA" id="ARBA00022982"/>
    </source>
</evidence>
<keyword evidence="8" id="KW-1185">Reference proteome</keyword>
<dbReference type="GO" id="GO:0046872">
    <property type="term" value="F:metal ion binding"/>
    <property type="evidence" value="ECO:0007669"/>
    <property type="project" value="UniProtKB-KW"/>
</dbReference>
<dbReference type="InterPro" id="IPR019020">
    <property type="entry name" value="Cyt-c552/DMSO_Rdtase_haem-bd"/>
</dbReference>